<dbReference type="FunFam" id="1.10.1130.10:FF:000001">
    <property type="entry name" value="Periplasmic nitrate reductase, electron transfer subunit"/>
    <property type="match status" value="1"/>
</dbReference>
<dbReference type="GO" id="GO:0009061">
    <property type="term" value="P:anaerobic respiration"/>
    <property type="evidence" value="ECO:0007669"/>
    <property type="project" value="InterPro"/>
</dbReference>
<dbReference type="PANTHER" id="PTHR38604">
    <property type="entry name" value="PERIPLASMIC NITRATE REDUCTASE, ELECTRON TRANSFER SUBUNIT"/>
    <property type="match status" value="1"/>
</dbReference>
<feature type="binding site" description="axial binding residue" evidence="15">
    <location>
        <position position="83"/>
    </location>
    <ligand>
        <name>heme c</name>
        <dbReference type="ChEBI" id="CHEBI:61717"/>
        <label>1</label>
    </ligand>
    <ligandPart>
        <name>Fe</name>
        <dbReference type="ChEBI" id="CHEBI:18248"/>
    </ligandPart>
</feature>
<feature type="binding site" description="covalent" evidence="14">
    <location>
        <position position="119"/>
    </location>
    <ligand>
        <name>heme c</name>
        <dbReference type="ChEBI" id="CHEBI:61717"/>
        <label>2</label>
    </ligand>
</feature>
<feature type="binding site" description="covalent" evidence="14">
    <location>
        <position position="82"/>
    </location>
    <ligand>
        <name>heme c</name>
        <dbReference type="ChEBI" id="CHEBI:61717"/>
        <label>1</label>
    </ligand>
</feature>
<evidence type="ECO:0000256" key="8">
    <source>
        <dbReference type="ARBA" id="ARBA00022729"/>
    </source>
</evidence>
<dbReference type="SUPFAM" id="SSF48695">
    <property type="entry name" value="Multiheme cytochromes"/>
    <property type="match status" value="1"/>
</dbReference>
<dbReference type="PANTHER" id="PTHR38604:SF1">
    <property type="entry name" value="PERIPLASMIC NITRATE REDUCTASE, ELECTRON TRANSFER SUBUNIT"/>
    <property type="match status" value="1"/>
</dbReference>
<comment type="PTM">
    <text evidence="14">Binds 2 heme C groups per subunit.</text>
</comment>
<keyword evidence="10 13" id="KW-0249">Electron transport</keyword>
<dbReference type="GO" id="GO:0046872">
    <property type="term" value="F:metal ion binding"/>
    <property type="evidence" value="ECO:0007669"/>
    <property type="project" value="UniProtKB-KW"/>
</dbReference>
<gene>
    <name evidence="17" type="ORF">BECKLFY1418C_GA0070996_105226</name>
</gene>
<keyword evidence="8 16" id="KW-0732">Signal</keyword>
<evidence type="ECO:0000256" key="12">
    <source>
        <dbReference type="ARBA" id="ARBA00031832"/>
    </source>
</evidence>
<evidence type="ECO:0000256" key="2">
    <source>
        <dbReference type="ARBA" id="ARBA00004418"/>
    </source>
</evidence>
<dbReference type="InterPro" id="IPR036280">
    <property type="entry name" value="Multihaem_cyt_sf"/>
</dbReference>
<evidence type="ECO:0000256" key="4">
    <source>
        <dbReference type="ARBA" id="ARBA00013773"/>
    </source>
</evidence>
<dbReference type="PIRSF" id="PIRSF006105">
    <property type="entry name" value="NapB"/>
    <property type="match status" value="1"/>
</dbReference>
<keyword evidence="9 13" id="KW-0574">Periplasm</keyword>
<evidence type="ECO:0000256" key="15">
    <source>
        <dbReference type="PIRSR" id="PIRSR006105-2"/>
    </source>
</evidence>
<protein>
    <recommendedName>
        <fullName evidence="4 13">Periplasmic nitrate reductase, electron transfer subunit</fullName>
    </recommendedName>
    <alternativeName>
        <fullName evidence="12 13">Diheme cytochrome c NapB</fullName>
    </alternativeName>
</protein>
<feature type="binding site" description="covalent" evidence="14">
    <location>
        <position position="79"/>
    </location>
    <ligand>
        <name>heme c</name>
        <dbReference type="ChEBI" id="CHEBI:61717"/>
        <label>1</label>
    </ligand>
</feature>
<keyword evidence="6 14" id="KW-0349">Heme</keyword>
<keyword evidence="7 15" id="KW-0479">Metal-binding</keyword>
<feature type="binding site" description="axial binding residue" evidence="15">
    <location>
        <position position="100"/>
    </location>
    <ligand>
        <name>heme c</name>
        <dbReference type="ChEBI" id="CHEBI:61717"/>
        <label>2</label>
    </ligand>
    <ligandPart>
        <name>Fe</name>
        <dbReference type="ChEBI" id="CHEBI:18248"/>
    </ligandPart>
</feature>
<dbReference type="AlphaFoldDB" id="A0A450WPX7"/>
<evidence type="ECO:0000256" key="14">
    <source>
        <dbReference type="PIRSR" id="PIRSR006105-1"/>
    </source>
</evidence>
<evidence type="ECO:0000256" key="7">
    <source>
        <dbReference type="ARBA" id="ARBA00022723"/>
    </source>
</evidence>
<evidence type="ECO:0000256" key="13">
    <source>
        <dbReference type="PIRNR" id="PIRNR006105"/>
    </source>
</evidence>
<evidence type="ECO:0000313" key="17">
    <source>
        <dbReference type="EMBL" id="VFK19044.1"/>
    </source>
</evidence>
<dbReference type="InterPro" id="IPR005591">
    <property type="entry name" value="NapB"/>
</dbReference>
<comment type="subunit">
    <text evidence="13">Component of the periplasmic nitrate reductase NapAB complex composed of NapA and NapB.</text>
</comment>
<accession>A0A450WPX7</accession>
<feature type="binding site" description="axial binding residue" evidence="15">
    <location>
        <position position="123"/>
    </location>
    <ligand>
        <name>heme c</name>
        <dbReference type="ChEBI" id="CHEBI:61717"/>
        <label>2</label>
    </ligand>
    <ligandPart>
        <name>Fe</name>
        <dbReference type="ChEBI" id="CHEBI:18248"/>
    </ligandPart>
</feature>
<feature type="chain" id="PRO_5019514546" description="Periplasmic nitrate reductase, electron transfer subunit" evidence="16">
    <location>
        <begin position="24"/>
        <end position="159"/>
    </location>
</feature>
<keyword evidence="11 15" id="KW-0408">Iron</keyword>
<name>A0A450WPX7_9GAMM</name>
<reference evidence="17" key="1">
    <citation type="submission" date="2019-02" db="EMBL/GenBank/DDBJ databases">
        <authorList>
            <person name="Gruber-Vodicka R. H."/>
            <person name="Seah K. B. B."/>
        </authorList>
    </citation>
    <scope>NUCLEOTIDE SEQUENCE</scope>
    <source>
        <strain evidence="17">BECK_BY7</strain>
    </source>
</reference>
<evidence type="ECO:0000256" key="3">
    <source>
        <dbReference type="ARBA" id="ARBA00007368"/>
    </source>
</evidence>
<keyword evidence="5 13" id="KW-0813">Transport</keyword>
<feature type="binding site" description="axial binding residue" evidence="15">
    <location>
        <position position="65"/>
    </location>
    <ligand>
        <name>heme c</name>
        <dbReference type="ChEBI" id="CHEBI:61717"/>
        <label>1</label>
    </ligand>
    <ligandPart>
        <name>Fe</name>
        <dbReference type="ChEBI" id="CHEBI:18248"/>
    </ligandPart>
</feature>
<evidence type="ECO:0000256" key="9">
    <source>
        <dbReference type="ARBA" id="ARBA00022764"/>
    </source>
</evidence>
<dbReference type="Gene3D" id="1.10.1130.10">
    <property type="entry name" value="Flavocytochrome C3, Chain A"/>
    <property type="match status" value="1"/>
</dbReference>
<evidence type="ECO:0000256" key="1">
    <source>
        <dbReference type="ARBA" id="ARBA00002599"/>
    </source>
</evidence>
<evidence type="ECO:0000256" key="10">
    <source>
        <dbReference type="ARBA" id="ARBA00022982"/>
    </source>
</evidence>
<evidence type="ECO:0000256" key="6">
    <source>
        <dbReference type="ARBA" id="ARBA00022617"/>
    </source>
</evidence>
<evidence type="ECO:0000256" key="5">
    <source>
        <dbReference type="ARBA" id="ARBA00022448"/>
    </source>
</evidence>
<comment type="similarity">
    <text evidence="3 13">Belongs to the NapB family.</text>
</comment>
<evidence type="ECO:0000256" key="16">
    <source>
        <dbReference type="SAM" id="SignalP"/>
    </source>
</evidence>
<comment type="subcellular location">
    <subcellularLocation>
        <location evidence="2 13">Periplasm</location>
    </subcellularLocation>
</comment>
<dbReference type="GO" id="GO:0042597">
    <property type="term" value="C:periplasmic space"/>
    <property type="evidence" value="ECO:0007669"/>
    <property type="project" value="UniProtKB-SubCell"/>
</dbReference>
<sequence>MMRAIFRTIAVGVILSMSVAARAELQSLRGTSIGNDSVISQVRRYVDNDQIMSRSFVQQPPLIPHSIEGYRVDLRINKCLSCHSWANYRKKDAVKISVTHFRDREGNELSDVAAGRYFCLQCHVPQTDMPSLVKNRFRAVDALNPRREPLSPQPDKPES</sequence>
<dbReference type="Pfam" id="PF03892">
    <property type="entry name" value="NapB"/>
    <property type="match status" value="1"/>
</dbReference>
<evidence type="ECO:0000256" key="11">
    <source>
        <dbReference type="ARBA" id="ARBA00023004"/>
    </source>
</evidence>
<dbReference type="EMBL" id="CAADFN010000052">
    <property type="protein sequence ID" value="VFK19044.1"/>
    <property type="molecule type" value="Genomic_DNA"/>
</dbReference>
<feature type="binding site" description="covalent" evidence="14">
    <location>
        <position position="122"/>
    </location>
    <ligand>
        <name>heme c</name>
        <dbReference type="ChEBI" id="CHEBI:61717"/>
        <label>2</label>
    </ligand>
</feature>
<comment type="function">
    <text evidence="1">Electron transfer subunit of the periplasmic nitrate reductase complex NapAB. Receives electrons from the membrane-anchored tetraheme c-type NapC protein and transfers these to NapA subunit, thus allowing electron flow between membrane and periplasm. Essential for periplasmic nitrate reduction with nitrate as the terminal electron acceptor.</text>
</comment>
<proteinExistence type="inferred from homology"/>
<feature type="signal peptide" evidence="16">
    <location>
        <begin position="1"/>
        <end position="23"/>
    </location>
</feature>
<organism evidence="17">
    <name type="scientific">Candidatus Kentrum sp. LFY</name>
    <dbReference type="NCBI Taxonomy" id="2126342"/>
    <lineage>
        <taxon>Bacteria</taxon>
        <taxon>Pseudomonadati</taxon>
        <taxon>Pseudomonadota</taxon>
        <taxon>Gammaproteobacteria</taxon>
        <taxon>Candidatus Kentrum</taxon>
    </lineage>
</organism>